<dbReference type="PANTHER" id="PTHR24321">
    <property type="entry name" value="DEHYDROGENASES, SHORT CHAIN"/>
    <property type="match status" value="1"/>
</dbReference>
<protein>
    <submittedName>
        <fullName evidence="3">Glucose 1-dehydrogenase</fullName>
        <ecNumber evidence="3">1.1.1.47</ecNumber>
    </submittedName>
</protein>
<dbReference type="RefSeq" id="WP_124178003.1">
    <property type="nucleotide sequence ID" value="NZ_REFY01000003.1"/>
</dbReference>
<dbReference type="InterPro" id="IPR002347">
    <property type="entry name" value="SDR_fam"/>
</dbReference>
<evidence type="ECO:0000313" key="4">
    <source>
        <dbReference type="Proteomes" id="UP000273828"/>
    </source>
</evidence>
<accession>A0A3N6LLX0</accession>
<dbReference type="NCBIfam" id="NF009466">
    <property type="entry name" value="PRK12826.1-2"/>
    <property type="match status" value="1"/>
</dbReference>
<dbReference type="PRINTS" id="PR00081">
    <property type="entry name" value="GDHRDH"/>
</dbReference>
<dbReference type="EC" id="1.1.1.47" evidence="3"/>
<proteinExistence type="inferred from homology"/>
<organism evidence="3 4">
    <name type="scientific">Natrarchaeobius halalkaliphilus</name>
    <dbReference type="NCBI Taxonomy" id="1679091"/>
    <lineage>
        <taxon>Archaea</taxon>
        <taxon>Methanobacteriati</taxon>
        <taxon>Methanobacteriota</taxon>
        <taxon>Stenosarchaea group</taxon>
        <taxon>Halobacteria</taxon>
        <taxon>Halobacteriales</taxon>
        <taxon>Natrialbaceae</taxon>
        <taxon>Natrarchaeobius</taxon>
    </lineage>
</organism>
<dbReference type="Gene3D" id="3.40.50.720">
    <property type="entry name" value="NAD(P)-binding Rossmann-like Domain"/>
    <property type="match status" value="1"/>
</dbReference>
<comment type="similarity">
    <text evidence="1">Belongs to the short-chain dehydrogenases/reductases (SDR) family.</text>
</comment>
<dbReference type="CDD" id="cd05233">
    <property type="entry name" value="SDR_c"/>
    <property type="match status" value="1"/>
</dbReference>
<evidence type="ECO:0000313" key="3">
    <source>
        <dbReference type="EMBL" id="RQG89918.1"/>
    </source>
</evidence>
<dbReference type="Proteomes" id="UP000273828">
    <property type="component" value="Unassembled WGS sequence"/>
</dbReference>
<dbReference type="InterPro" id="IPR036291">
    <property type="entry name" value="NAD(P)-bd_dom_sf"/>
</dbReference>
<sequence length="254" mass="26564">MTRFDGTTAIVTGGGSGIGEHTARTLATDGANVVIADVDSENGEATTAEIVDETDSDATFVDVDVTNDDDVEGMVETALEEYGGLDIAVNNAGIGSKLEPTAAVSESDWQRTIDVNLTGVWRCLRSEIDAMVEDDGGAIVNTASILGRVGTQGAPAYTASKHGVLGLTKVAALDYASEDIRVNAVCPGYIDTPMLEEAGLYEDEATVEQLRELHPQGRLGEPQEIADAIAWLCSDEASFATGEAMAIDGGYLSR</sequence>
<evidence type="ECO:0000256" key="1">
    <source>
        <dbReference type="ARBA" id="ARBA00006484"/>
    </source>
</evidence>
<dbReference type="NCBIfam" id="NF005559">
    <property type="entry name" value="PRK07231.1"/>
    <property type="match status" value="1"/>
</dbReference>
<dbReference type="Pfam" id="PF13561">
    <property type="entry name" value="adh_short_C2"/>
    <property type="match status" value="1"/>
</dbReference>
<dbReference type="PRINTS" id="PR00080">
    <property type="entry name" value="SDRFAMILY"/>
</dbReference>
<keyword evidence="4" id="KW-1185">Reference proteome</keyword>
<dbReference type="FunFam" id="3.40.50.720:FF:000084">
    <property type="entry name" value="Short-chain dehydrogenase reductase"/>
    <property type="match status" value="1"/>
</dbReference>
<reference evidence="3 4" key="1">
    <citation type="submission" date="2018-10" db="EMBL/GenBank/DDBJ databases">
        <title>Natrarchaeobius chitinivorans gen. nov., sp. nov., and Natrarchaeobius haloalkaliphilus sp. nov., alkaliphilic, chitin-utilizing haloarchaea from hypersaline alkaline lakes.</title>
        <authorList>
            <person name="Sorokin D.Y."/>
            <person name="Elcheninov A.G."/>
            <person name="Kostrikina N.A."/>
            <person name="Bale N.J."/>
            <person name="Sinninghe Damste J.S."/>
            <person name="Khijniak T.V."/>
            <person name="Kublanov I.V."/>
            <person name="Toshchakov S.V."/>
        </authorList>
    </citation>
    <scope>NUCLEOTIDE SEQUENCE [LARGE SCALE GENOMIC DNA]</scope>
    <source>
        <strain evidence="3 4">AArcht-Sl</strain>
    </source>
</reference>
<dbReference type="GO" id="GO:0047936">
    <property type="term" value="F:glucose 1-dehydrogenase [NAD(P)+] activity"/>
    <property type="evidence" value="ECO:0007669"/>
    <property type="project" value="UniProtKB-EC"/>
</dbReference>
<gene>
    <name evidence="3" type="ORF">EA462_07865</name>
</gene>
<dbReference type="PANTHER" id="PTHR24321:SF8">
    <property type="entry name" value="ESTRADIOL 17-BETA-DEHYDROGENASE 8-RELATED"/>
    <property type="match status" value="1"/>
</dbReference>
<evidence type="ECO:0000256" key="2">
    <source>
        <dbReference type="ARBA" id="ARBA00023002"/>
    </source>
</evidence>
<dbReference type="EMBL" id="REFY01000003">
    <property type="protein sequence ID" value="RQG89918.1"/>
    <property type="molecule type" value="Genomic_DNA"/>
</dbReference>
<dbReference type="PROSITE" id="PS00061">
    <property type="entry name" value="ADH_SHORT"/>
    <property type="match status" value="1"/>
</dbReference>
<dbReference type="AlphaFoldDB" id="A0A3N6LLX0"/>
<dbReference type="SUPFAM" id="SSF51735">
    <property type="entry name" value="NAD(P)-binding Rossmann-fold domains"/>
    <property type="match status" value="1"/>
</dbReference>
<name>A0A3N6LLX0_9EURY</name>
<dbReference type="InterPro" id="IPR020904">
    <property type="entry name" value="Sc_DH/Rdtase_CS"/>
</dbReference>
<dbReference type="OrthoDB" id="24596at2157"/>
<keyword evidence="2 3" id="KW-0560">Oxidoreductase</keyword>
<comment type="caution">
    <text evidence="3">The sequence shown here is derived from an EMBL/GenBank/DDBJ whole genome shotgun (WGS) entry which is preliminary data.</text>
</comment>